<evidence type="ECO:0000313" key="4">
    <source>
        <dbReference type="Proteomes" id="UP000470470"/>
    </source>
</evidence>
<dbReference type="Pfam" id="PF04892">
    <property type="entry name" value="VanZ"/>
    <property type="match status" value="1"/>
</dbReference>
<protein>
    <submittedName>
        <fullName evidence="3">VanZ family protein</fullName>
    </submittedName>
</protein>
<sequence length="180" mass="17664">MDILRYLDVPLVLGAVAVVVLVTALAGVPALRRGDRRGAARTCVRVLLAGAVATVLVMTLVAGSAWGAGSYNLVPGTTIAAQLASSNGSLALGNLAGNVLVFVPIGLLGVLGTRCRPGTVVAAGGGLSVAIELSQYVTGRSADVDDVLLNTLGTAVGVAVAVAGLRLAGTVRTGAPGRAG</sequence>
<evidence type="ECO:0000259" key="2">
    <source>
        <dbReference type="Pfam" id="PF04892"/>
    </source>
</evidence>
<feature type="transmembrane region" description="Helical" evidence="1">
    <location>
        <begin position="149"/>
        <end position="168"/>
    </location>
</feature>
<comment type="caution">
    <text evidence="3">The sequence shown here is derived from an EMBL/GenBank/DDBJ whole genome shotgun (WGS) entry which is preliminary data.</text>
</comment>
<dbReference type="PANTHER" id="PTHR36834:SF1">
    <property type="entry name" value="INTEGRAL MEMBRANE PROTEIN"/>
    <property type="match status" value="1"/>
</dbReference>
<proteinExistence type="predicted"/>
<feature type="transmembrane region" description="Helical" evidence="1">
    <location>
        <begin position="43"/>
        <end position="68"/>
    </location>
</feature>
<dbReference type="Proteomes" id="UP000470470">
    <property type="component" value="Unassembled WGS sequence"/>
</dbReference>
<evidence type="ECO:0000256" key="1">
    <source>
        <dbReference type="SAM" id="Phobius"/>
    </source>
</evidence>
<feature type="transmembrane region" description="Helical" evidence="1">
    <location>
        <begin position="12"/>
        <end position="31"/>
    </location>
</feature>
<keyword evidence="1" id="KW-0812">Transmembrane</keyword>
<accession>A0A7K3WJP7</accession>
<dbReference type="InterPro" id="IPR053150">
    <property type="entry name" value="Teicoplanin_resist-assoc"/>
</dbReference>
<dbReference type="EMBL" id="JAAGWK010000037">
    <property type="protein sequence ID" value="NEL56586.1"/>
    <property type="molecule type" value="Genomic_DNA"/>
</dbReference>
<dbReference type="RefSeq" id="WP_162393645.1">
    <property type="nucleotide sequence ID" value="NZ_JAABOZ010000013.1"/>
</dbReference>
<keyword evidence="4" id="KW-1185">Reference proteome</keyword>
<dbReference type="AlphaFoldDB" id="A0A7K3WJP7"/>
<feature type="transmembrane region" description="Helical" evidence="1">
    <location>
        <begin position="118"/>
        <end position="137"/>
    </location>
</feature>
<name>A0A7K3WJP7_9ACTN</name>
<dbReference type="PANTHER" id="PTHR36834">
    <property type="entry name" value="MEMBRANE PROTEIN-RELATED"/>
    <property type="match status" value="1"/>
</dbReference>
<reference evidence="3 4" key="1">
    <citation type="submission" date="2020-02" db="EMBL/GenBank/DDBJ databases">
        <title>The whole genome sequence of CPCC 205119.</title>
        <authorList>
            <person name="Jiang Z."/>
        </authorList>
    </citation>
    <scope>NUCLEOTIDE SEQUENCE [LARGE SCALE GENOMIC DNA]</scope>
    <source>
        <strain evidence="3 4">CPCC 205119</strain>
    </source>
</reference>
<dbReference type="InterPro" id="IPR006976">
    <property type="entry name" value="VanZ-like"/>
</dbReference>
<keyword evidence="1" id="KW-0472">Membrane</keyword>
<evidence type="ECO:0000313" key="3">
    <source>
        <dbReference type="EMBL" id="NEL56586.1"/>
    </source>
</evidence>
<keyword evidence="1" id="KW-1133">Transmembrane helix</keyword>
<organism evidence="3 4">
    <name type="scientific">Goekera deserti</name>
    <dbReference type="NCBI Taxonomy" id="2497753"/>
    <lineage>
        <taxon>Bacteria</taxon>
        <taxon>Bacillati</taxon>
        <taxon>Actinomycetota</taxon>
        <taxon>Actinomycetes</taxon>
        <taxon>Geodermatophilales</taxon>
        <taxon>Geodermatophilaceae</taxon>
        <taxon>Goekera</taxon>
    </lineage>
</organism>
<feature type="transmembrane region" description="Helical" evidence="1">
    <location>
        <begin position="88"/>
        <end position="111"/>
    </location>
</feature>
<gene>
    <name evidence="3" type="ORF">G1H19_21705</name>
</gene>
<feature type="domain" description="VanZ-like" evidence="2">
    <location>
        <begin position="69"/>
        <end position="162"/>
    </location>
</feature>